<dbReference type="InterPro" id="IPR051599">
    <property type="entry name" value="Cell_Envelope_Assoc"/>
</dbReference>
<dbReference type="GO" id="GO:0000270">
    <property type="term" value="P:peptidoglycan metabolic process"/>
    <property type="evidence" value="ECO:0007669"/>
    <property type="project" value="TreeGrafter"/>
</dbReference>
<dbReference type="PANTHER" id="PTHR30336:SF4">
    <property type="entry name" value="ENVELOPE BIOGENESIS FACTOR ELYC"/>
    <property type="match status" value="1"/>
</dbReference>
<proteinExistence type="predicted"/>
<evidence type="ECO:0000259" key="1">
    <source>
        <dbReference type="Pfam" id="PF02698"/>
    </source>
</evidence>
<name>A0A848J418_9BACT</name>
<dbReference type="PANTHER" id="PTHR30336">
    <property type="entry name" value="INNER MEMBRANE PROTEIN, PROBABLE PERMEASE"/>
    <property type="match status" value="1"/>
</dbReference>
<organism evidence="2 3">
    <name type="scientific">Marinigracilibium pacificum</name>
    <dbReference type="NCBI Taxonomy" id="2729599"/>
    <lineage>
        <taxon>Bacteria</taxon>
        <taxon>Pseudomonadati</taxon>
        <taxon>Bacteroidota</taxon>
        <taxon>Cytophagia</taxon>
        <taxon>Cytophagales</taxon>
        <taxon>Flammeovirgaceae</taxon>
        <taxon>Marinigracilibium</taxon>
    </lineage>
</organism>
<protein>
    <submittedName>
        <fullName evidence="2">YdcF family protein</fullName>
    </submittedName>
</protein>
<dbReference type="GO" id="GO:0005886">
    <property type="term" value="C:plasma membrane"/>
    <property type="evidence" value="ECO:0007669"/>
    <property type="project" value="TreeGrafter"/>
</dbReference>
<gene>
    <name evidence="2" type="ORF">HH304_12735</name>
</gene>
<accession>A0A848J418</accession>
<dbReference type="EMBL" id="JABBNU010000007">
    <property type="protein sequence ID" value="NMM49270.1"/>
    <property type="molecule type" value="Genomic_DNA"/>
</dbReference>
<dbReference type="InterPro" id="IPR014729">
    <property type="entry name" value="Rossmann-like_a/b/a_fold"/>
</dbReference>
<dbReference type="RefSeq" id="WP_169682230.1">
    <property type="nucleotide sequence ID" value="NZ_JABBNU010000007.1"/>
</dbReference>
<dbReference type="AlphaFoldDB" id="A0A848J418"/>
<keyword evidence="3" id="KW-1185">Reference proteome</keyword>
<evidence type="ECO:0000313" key="3">
    <source>
        <dbReference type="Proteomes" id="UP000559010"/>
    </source>
</evidence>
<dbReference type="Pfam" id="PF02698">
    <property type="entry name" value="DUF218"/>
    <property type="match status" value="1"/>
</dbReference>
<dbReference type="CDD" id="cd06259">
    <property type="entry name" value="YdcF-like"/>
    <property type="match status" value="1"/>
</dbReference>
<dbReference type="Gene3D" id="3.40.50.620">
    <property type="entry name" value="HUPs"/>
    <property type="match status" value="1"/>
</dbReference>
<dbReference type="GO" id="GO:0043164">
    <property type="term" value="P:Gram-negative-bacterium-type cell wall biogenesis"/>
    <property type="evidence" value="ECO:0007669"/>
    <property type="project" value="TreeGrafter"/>
</dbReference>
<sequence length="244" mass="27302">MPVTIMAIFVVSSFVVKRAKLKKVLIIAFSSLFLIFTNPFLANTTFSAWEIPPVKFSDIEKQYEVGILLTGITQYDTYTEDRVYFNKGADRLLHTVQLYKKGIIKNILISGGAGSLESGKIPEATKLKEVLIYCGIEDSHIYTDTLSANTAENAINSVSFIQKHNIKDSNSILITSAFHMRRAKACFNKAGAPDIAIFPVDYYTGENGWNPDDLIIPSVDSLYLWSKLIKEWVGYLAYSLTGYI</sequence>
<dbReference type="InterPro" id="IPR003848">
    <property type="entry name" value="DUF218"/>
</dbReference>
<comment type="caution">
    <text evidence="2">The sequence shown here is derived from an EMBL/GenBank/DDBJ whole genome shotgun (WGS) entry which is preliminary data.</text>
</comment>
<feature type="domain" description="DUF218" evidence="1">
    <location>
        <begin position="88"/>
        <end position="234"/>
    </location>
</feature>
<evidence type="ECO:0000313" key="2">
    <source>
        <dbReference type="EMBL" id="NMM49270.1"/>
    </source>
</evidence>
<dbReference type="Proteomes" id="UP000559010">
    <property type="component" value="Unassembled WGS sequence"/>
</dbReference>
<reference evidence="2 3" key="1">
    <citation type="submission" date="2020-04" db="EMBL/GenBank/DDBJ databases">
        <title>Flammeovirgaceae bacterium KN852 isolated from deep sea.</title>
        <authorList>
            <person name="Zhang D.-C."/>
        </authorList>
    </citation>
    <scope>NUCLEOTIDE SEQUENCE [LARGE SCALE GENOMIC DNA]</scope>
    <source>
        <strain evidence="2 3">KN852</strain>
    </source>
</reference>